<feature type="active site" evidence="7 9">
    <location>
        <position position="126"/>
    </location>
</feature>
<dbReference type="PROSITE" id="PS00382">
    <property type="entry name" value="CLP_PROTEASE_HIS"/>
    <property type="match status" value="1"/>
</dbReference>
<evidence type="ECO:0000256" key="1">
    <source>
        <dbReference type="ARBA" id="ARBA00007039"/>
    </source>
</evidence>
<dbReference type="EC" id="3.4.21.92" evidence="7 10"/>
<dbReference type="PANTHER" id="PTHR10381">
    <property type="entry name" value="ATP-DEPENDENT CLP PROTEASE PROTEOLYTIC SUBUNIT"/>
    <property type="match status" value="1"/>
</dbReference>
<dbReference type="Pfam" id="PF00574">
    <property type="entry name" value="CLP_protease"/>
    <property type="match status" value="1"/>
</dbReference>
<evidence type="ECO:0000256" key="12">
    <source>
        <dbReference type="RuleBase" id="RU003567"/>
    </source>
</evidence>
<dbReference type="GO" id="GO:0004252">
    <property type="term" value="F:serine-type endopeptidase activity"/>
    <property type="evidence" value="ECO:0007669"/>
    <property type="project" value="UniProtKB-UniRule"/>
</dbReference>
<dbReference type="NCBIfam" id="NF009205">
    <property type="entry name" value="PRK12553.1"/>
    <property type="match status" value="1"/>
</dbReference>
<gene>
    <name evidence="7" type="primary">clpP</name>
    <name evidence="13" type="ORF">FHS13_002790</name>
</gene>
<keyword evidence="2 7" id="KW-0963">Cytoplasm</keyword>
<dbReference type="InterPro" id="IPR033135">
    <property type="entry name" value="ClpP_His_AS"/>
</dbReference>
<evidence type="ECO:0000256" key="2">
    <source>
        <dbReference type="ARBA" id="ARBA00022490"/>
    </source>
</evidence>
<dbReference type="PRINTS" id="PR00127">
    <property type="entry name" value="CLPPROTEASEP"/>
</dbReference>
<sequence length="209" mass="22610">MSGRYTVPVVVERTPRGERSSDVFSRLLSERIVFLGTPLDDDVANVVMAQMLHLDHESSEADIQLYINSPGGSNTALTAVYDTMRFVRADVATVCMGQAASAAAVLLAAGAPGKRMALAHSRVLLHQPSGEGQGVAADLEIQAAEILRVRSQVEEILSRHTGQTVERLRADTDRDKIFTAEQAREYGLVDEVVADRGGLRRKDLTPPGT</sequence>
<dbReference type="GO" id="GO:0006515">
    <property type="term" value="P:protein quality control for misfolded or incompletely synthesized proteins"/>
    <property type="evidence" value="ECO:0007669"/>
    <property type="project" value="TreeGrafter"/>
</dbReference>
<accession>A0A841IPQ7</accession>
<dbReference type="SUPFAM" id="SSF52096">
    <property type="entry name" value="ClpP/crotonase"/>
    <property type="match status" value="1"/>
</dbReference>
<comment type="similarity">
    <text evidence="1 7 12">Belongs to the peptidase S14 family.</text>
</comment>
<dbReference type="InterPro" id="IPR023562">
    <property type="entry name" value="ClpP/TepA"/>
</dbReference>
<dbReference type="Gene3D" id="3.90.226.10">
    <property type="entry name" value="2-enoyl-CoA Hydratase, Chain A, domain 1"/>
    <property type="match status" value="1"/>
</dbReference>
<keyword evidence="4 7" id="KW-0378">Hydrolase</keyword>
<evidence type="ECO:0000256" key="5">
    <source>
        <dbReference type="ARBA" id="ARBA00022825"/>
    </source>
</evidence>
<dbReference type="InterPro" id="IPR001907">
    <property type="entry name" value="ClpP"/>
</dbReference>
<dbReference type="GO" id="GO:0004176">
    <property type="term" value="F:ATP-dependent peptidase activity"/>
    <property type="evidence" value="ECO:0007669"/>
    <property type="project" value="InterPro"/>
</dbReference>
<comment type="subunit">
    <text evidence="7">Fourteen ClpP subunits assemble into 2 heptameric rings which stack back to back to give a disk-like structure with a central cavity, resembling the structure of eukaryotic proteasomes.</text>
</comment>
<dbReference type="CDD" id="cd07017">
    <property type="entry name" value="S14_ClpP_2"/>
    <property type="match status" value="1"/>
</dbReference>
<dbReference type="GO" id="GO:0051117">
    <property type="term" value="F:ATPase binding"/>
    <property type="evidence" value="ECO:0007669"/>
    <property type="project" value="TreeGrafter"/>
</dbReference>
<dbReference type="Proteomes" id="UP000536604">
    <property type="component" value="Unassembled WGS sequence"/>
</dbReference>
<organism evidence="13 14">
    <name type="scientific">Nocardiopsis algeriensis</name>
    <dbReference type="NCBI Taxonomy" id="1478215"/>
    <lineage>
        <taxon>Bacteria</taxon>
        <taxon>Bacillati</taxon>
        <taxon>Actinomycetota</taxon>
        <taxon>Actinomycetes</taxon>
        <taxon>Streptosporangiales</taxon>
        <taxon>Nocardiopsidaceae</taxon>
        <taxon>Nocardiopsis</taxon>
    </lineage>
</organism>
<dbReference type="PANTHER" id="PTHR10381:SF26">
    <property type="entry name" value="ATP-DEPENDENT CLP PROTEASE PROTEOLYTIC SUBUNIT-LIKE-RELATED"/>
    <property type="match status" value="1"/>
</dbReference>
<evidence type="ECO:0000256" key="10">
    <source>
        <dbReference type="RuleBase" id="RU000549"/>
    </source>
</evidence>
<feature type="active site" description="Nucleophile" evidence="7">
    <location>
        <position position="101"/>
    </location>
</feature>
<comment type="caution">
    <text evidence="13">The sequence shown here is derived from an EMBL/GenBank/DDBJ whole genome shotgun (WGS) entry which is preliminary data.</text>
</comment>
<dbReference type="NCBIfam" id="NF001368">
    <property type="entry name" value="PRK00277.1"/>
    <property type="match status" value="1"/>
</dbReference>
<feature type="active site" evidence="8">
    <location>
        <position position="101"/>
    </location>
</feature>
<keyword evidence="3 7" id="KW-0645">Protease</keyword>
<evidence type="ECO:0000256" key="9">
    <source>
        <dbReference type="PROSITE-ProRule" id="PRU10086"/>
    </source>
</evidence>
<evidence type="ECO:0000313" key="13">
    <source>
        <dbReference type="EMBL" id="MBB6120829.1"/>
    </source>
</evidence>
<comment type="catalytic activity">
    <reaction evidence="6 7 9">
        <text>Hydrolysis of proteins to small peptides in the presence of ATP and magnesium. alpha-casein is the usual test substrate. In the absence of ATP, only oligopeptides shorter than five residues are hydrolyzed (such as succinyl-Leu-Tyr-|-NHMec, and Leu-Tyr-Leu-|-Tyr-Trp, in which cleavage of the -Tyr-|-Leu- and -Tyr-|-Trp bonds also occurs).</text>
        <dbReference type="EC" id="3.4.21.92"/>
    </reaction>
</comment>
<dbReference type="GO" id="GO:0005737">
    <property type="term" value="C:cytoplasm"/>
    <property type="evidence" value="ECO:0007669"/>
    <property type="project" value="UniProtKB-SubCell"/>
</dbReference>
<evidence type="ECO:0000313" key="14">
    <source>
        <dbReference type="Proteomes" id="UP000536604"/>
    </source>
</evidence>
<evidence type="ECO:0000256" key="8">
    <source>
        <dbReference type="PROSITE-ProRule" id="PRU10085"/>
    </source>
</evidence>
<evidence type="ECO:0000256" key="11">
    <source>
        <dbReference type="RuleBase" id="RU000550"/>
    </source>
</evidence>
<dbReference type="InterPro" id="IPR018215">
    <property type="entry name" value="ClpP_Ser_AS"/>
</dbReference>
<evidence type="ECO:0000256" key="7">
    <source>
        <dbReference type="HAMAP-Rule" id="MF_00444"/>
    </source>
</evidence>
<comment type="subcellular location">
    <subcellularLocation>
        <location evidence="7">Cytoplasm</location>
    </subcellularLocation>
</comment>
<dbReference type="GO" id="GO:0009368">
    <property type="term" value="C:endopeptidase Clp complex"/>
    <property type="evidence" value="ECO:0007669"/>
    <property type="project" value="TreeGrafter"/>
</dbReference>
<dbReference type="AlphaFoldDB" id="A0A841IPQ7"/>
<dbReference type="PROSITE" id="PS00381">
    <property type="entry name" value="CLP_PROTEASE_SER"/>
    <property type="match status" value="1"/>
</dbReference>
<evidence type="ECO:0000256" key="6">
    <source>
        <dbReference type="ARBA" id="ARBA00034021"/>
    </source>
</evidence>
<protein>
    <recommendedName>
        <fullName evidence="7 12">ATP-dependent Clp protease proteolytic subunit</fullName>
        <ecNumber evidence="7 10">3.4.21.92</ecNumber>
    </recommendedName>
    <alternativeName>
        <fullName evidence="7">Endopeptidase Clp</fullName>
    </alternativeName>
</protein>
<comment type="function">
    <text evidence="7 11">Cleaves peptides in various proteins in a process that requires ATP hydrolysis. Has a chymotrypsin-like activity. Plays a major role in the degradation of misfolded proteins.</text>
</comment>
<dbReference type="HAMAP" id="MF_00444">
    <property type="entry name" value="ClpP"/>
    <property type="match status" value="1"/>
</dbReference>
<dbReference type="EMBL" id="JACHJO010000008">
    <property type="protein sequence ID" value="MBB6120829.1"/>
    <property type="molecule type" value="Genomic_DNA"/>
</dbReference>
<name>A0A841IPQ7_9ACTN</name>
<keyword evidence="14" id="KW-1185">Reference proteome</keyword>
<keyword evidence="5 7" id="KW-0720">Serine protease</keyword>
<dbReference type="InterPro" id="IPR029045">
    <property type="entry name" value="ClpP/crotonase-like_dom_sf"/>
</dbReference>
<proteinExistence type="inferred from homology"/>
<dbReference type="FunFam" id="3.90.226.10:FF:000002">
    <property type="entry name" value="ATP-dependent Clp protease proteolytic subunit"/>
    <property type="match status" value="1"/>
</dbReference>
<dbReference type="RefSeq" id="WP_184292238.1">
    <property type="nucleotide sequence ID" value="NZ_JACHJO010000008.1"/>
</dbReference>
<evidence type="ECO:0000256" key="4">
    <source>
        <dbReference type="ARBA" id="ARBA00022801"/>
    </source>
</evidence>
<reference evidence="13 14" key="1">
    <citation type="submission" date="2020-08" db="EMBL/GenBank/DDBJ databases">
        <title>Genomic Encyclopedia of Type Strains, Phase III (KMG-III): the genomes of soil and plant-associated and newly described type strains.</title>
        <authorList>
            <person name="Whitman W."/>
        </authorList>
    </citation>
    <scope>NUCLEOTIDE SEQUENCE [LARGE SCALE GENOMIC DNA]</scope>
    <source>
        <strain evidence="13 14">CECT 8712</strain>
    </source>
</reference>
<evidence type="ECO:0000256" key="3">
    <source>
        <dbReference type="ARBA" id="ARBA00022670"/>
    </source>
</evidence>